<dbReference type="RefSeq" id="WP_073329401.1">
    <property type="nucleotide sequence ID" value="NZ_FQYO01000003.1"/>
</dbReference>
<accession>A0A1M6EIE8</accession>
<dbReference type="InterPro" id="IPR011008">
    <property type="entry name" value="Dimeric_a/b-barrel"/>
</dbReference>
<dbReference type="SMART" id="SM00886">
    <property type="entry name" value="Dabb"/>
    <property type="match status" value="1"/>
</dbReference>
<evidence type="ECO:0000313" key="3">
    <source>
        <dbReference type="Proteomes" id="UP000184292"/>
    </source>
</evidence>
<proteinExistence type="predicted"/>
<reference evidence="2 3" key="1">
    <citation type="submission" date="2016-11" db="EMBL/GenBank/DDBJ databases">
        <authorList>
            <person name="Jaros S."/>
            <person name="Januszkiewicz K."/>
            <person name="Wedrychowicz H."/>
        </authorList>
    </citation>
    <scope>NUCLEOTIDE SEQUENCE [LARGE SCALE GENOMIC DNA]</scope>
    <source>
        <strain evidence="2 3">DSM 100565</strain>
    </source>
</reference>
<dbReference type="STRING" id="1447782.SAMN05444417_2012"/>
<dbReference type="AlphaFoldDB" id="A0A1M6EIE8"/>
<dbReference type="Pfam" id="PF07876">
    <property type="entry name" value="Dabb"/>
    <property type="match status" value="1"/>
</dbReference>
<gene>
    <name evidence="2" type="ORF">SAMN05444417_2012</name>
</gene>
<name>A0A1M6EIE8_9RHOB</name>
<feature type="domain" description="Stress-response A/B barrel" evidence="1">
    <location>
        <begin position="2"/>
        <end position="98"/>
    </location>
</feature>
<dbReference type="EMBL" id="FQYO01000003">
    <property type="protein sequence ID" value="SHI85203.1"/>
    <property type="molecule type" value="Genomic_DNA"/>
</dbReference>
<dbReference type="OrthoDB" id="9816070at2"/>
<dbReference type="Proteomes" id="UP000184292">
    <property type="component" value="Unassembled WGS sequence"/>
</dbReference>
<dbReference type="InterPro" id="IPR013097">
    <property type="entry name" value="Dabb"/>
</dbReference>
<evidence type="ECO:0000259" key="1">
    <source>
        <dbReference type="PROSITE" id="PS51502"/>
    </source>
</evidence>
<dbReference type="Gene3D" id="3.30.70.100">
    <property type="match status" value="1"/>
</dbReference>
<dbReference type="PROSITE" id="PS51502">
    <property type="entry name" value="S_R_A_B_BARREL"/>
    <property type="match status" value="1"/>
</dbReference>
<protein>
    <submittedName>
        <fullName evidence="2">Stress responsive A/B Barrel Domain</fullName>
    </submittedName>
</protein>
<organism evidence="2 3">
    <name type="scientific">Wenxinia saemankumensis</name>
    <dbReference type="NCBI Taxonomy" id="1447782"/>
    <lineage>
        <taxon>Bacteria</taxon>
        <taxon>Pseudomonadati</taxon>
        <taxon>Pseudomonadota</taxon>
        <taxon>Alphaproteobacteria</taxon>
        <taxon>Rhodobacterales</taxon>
        <taxon>Roseobacteraceae</taxon>
        <taxon>Wenxinia</taxon>
    </lineage>
</organism>
<sequence length="102" mass="10788">MIRHLVCLRPTDEEAARALPRILADLGALTGEIEGFVAFAGGPNIDAEGLSPGITHLFSCDFADRAALDRYAADPRHRALGARLVEACGPGGITVYDMEIAP</sequence>
<dbReference type="SUPFAM" id="SSF54909">
    <property type="entry name" value="Dimeric alpha+beta barrel"/>
    <property type="match status" value="1"/>
</dbReference>
<evidence type="ECO:0000313" key="2">
    <source>
        <dbReference type="EMBL" id="SHI85203.1"/>
    </source>
</evidence>
<keyword evidence="3" id="KW-1185">Reference proteome</keyword>